<dbReference type="Pfam" id="PF01210">
    <property type="entry name" value="NAD_Gly3P_dh_N"/>
    <property type="match status" value="1"/>
</dbReference>
<dbReference type="GO" id="GO:0046168">
    <property type="term" value="P:glycerol-3-phosphate catabolic process"/>
    <property type="evidence" value="ECO:0007669"/>
    <property type="project" value="InterPro"/>
</dbReference>
<keyword evidence="1" id="KW-0560">Oxidoreductase</keyword>
<evidence type="ECO:0000313" key="5">
    <source>
        <dbReference type="Proteomes" id="UP000774750"/>
    </source>
</evidence>
<evidence type="ECO:0000259" key="3">
    <source>
        <dbReference type="Pfam" id="PF02317"/>
    </source>
</evidence>
<dbReference type="Gene3D" id="3.40.50.720">
    <property type="entry name" value="NAD(P)-binding Rossmann-like Domain"/>
    <property type="match status" value="1"/>
</dbReference>
<dbReference type="InterPro" id="IPR036291">
    <property type="entry name" value="NAD(P)-bd_dom_sf"/>
</dbReference>
<evidence type="ECO:0000256" key="1">
    <source>
        <dbReference type="ARBA" id="ARBA00023002"/>
    </source>
</evidence>
<dbReference type="PANTHER" id="PTHR38015:SF1">
    <property type="entry name" value="OPINE DEHYDROGENASE DOMAIN-CONTAINING PROTEIN"/>
    <property type="match status" value="1"/>
</dbReference>
<organism evidence="4 5">
    <name type="scientific">Merdimmobilis hominis</name>
    <dbReference type="NCBI Taxonomy" id="2897707"/>
    <lineage>
        <taxon>Bacteria</taxon>
        <taxon>Bacillati</taxon>
        <taxon>Bacillota</taxon>
        <taxon>Clostridia</taxon>
        <taxon>Eubacteriales</taxon>
        <taxon>Oscillospiraceae</taxon>
        <taxon>Merdimmobilis</taxon>
    </lineage>
</organism>
<accession>A0A939BCA1</accession>
<evidence type="ECO:0000259" key="2">
    <source>
        <dbReference type="Pfam" id="PF01210"/>
    </source>
</evidence>
<feature type="domain" description="Opine dehydrogenase" evidence="3">
    <location>
        <begin position="176"/>
        <end position="331"/>
    </location>
</feature>
<keyword evidence="5" id="KW-1185">Reference proteome</keyword>
<dbReference type="Gene3D" id="1.10.1040.10">
    <property type="entry name" value="N-(1-d-carboxylethyl)-l-norvaline Dehydrogenase, domain 2"/>
    <property type="match status" value="1"/>
</dbReference>
<proteinExistence type="predicted"/>
<dbReference type="GO" id="GO:0016616">
    <property type="term" value="F:oxidoreductase activity, acting on the CH-OH group of donors, NAD or NADP as acceptor"/>
    <property type="evidence" value="ECO:0007669"/>
    <property type="project" value="InterPro"/>
</dbReference>
<dbReference type="InterPro" id="IPR011128">
    <property type="entry name" value="G3P_DH_NAD-dep_N"/>
</dbReference>
<reference evidence="4" key="2">
    <citation type="journal article" date="2021" name="Sci. Rep.">
        <title>The distribution of antibiotic resistance genes in chicken gut microbiota commensals.</title>
        <authorList>
            <person name="Juricova H."/>
            <person name="Matiasovicova J."/>
            <person name="Kubasova T."/>
            <person name="Cejkova D."/>
            <person name="Rychlik I."/>
        </authorList>
    </citation>
    <scope>NUCLEOTIDE SEQUENCE</scope>
    <source>
        <strain evidence="4">An559</strain>
    </source>
</reference>
<gene>
    <name evidence="4" type="ORF">H6A12_01800</name>
</gene>
<sequence>MNITIVGGGNIGTAMAVQMAKNGAAVTIMTSKPSKFQPTLVMTDLDTDIQTAVSGVRITDDPKIAADAQIVFFTVPSSVFPQSFAQIAPYLKKETAVGVVPGTGGAEFFCRSFIEAGGTFFGFERVPFISRLIEYGAHVRAQKKASVRIAAFPASRASSLCAVIKELLSIDCTVMKNYLSITFTPSNPILHTSRLYAMYANRPIDALYDHNILFYEEWDDASSELLFACDSELQSICRALSDFDLSGVIPLPVHYESKTPALLTQKIRSIRSFRGIGSPMKPADGGYRVDLSSRYFTEDFPFGLCILRGFGEIAGVKTPHMDKILSWYESIAGVHYLKDGILCGVDCKQTAIPQRFSLVSADDLYAFYQTSIV</sequence>
<dbReference type="GO" id="GO:0051287">
    <property type="term" value="F:NAD binding"/>
    <property type="evidence" value="ECO:0007669"/>
    <property type="project" value="InterPro"/>
</dbReference>
<protein>
    <submittedName>
        <fullName evidence="4">NAD/NADP octopine/nopaline dehydrogenase family protein</fullName>
    </submittedName>
</protein>
<name>A0A939BCA1_9FIRM</name>
<dbReference type="InterPro" id="IPR051729">
    <property type="entry name" value="Opine/Lysopine_DH"/>
</dbReference>
<dbReference type="RefSeq" id="WP_204444189.1">
    <property type="nucleotide sequence ID" value="NZ_JACJKY010000002.1"/>
</dbReference>
<comment type="caution">
    <text evidence="4">The sequence shown here is derived from an EMBL/GenBank/DDBJ whole genome shotgun (WGS) entry which is preliminary data.</text>
</comment>
<dbReference type="SUPFAM" id="SSF48179">
    <property type="entry name" value="6-phosphogluconate dehydrogenase C-terminal domain-like"/>
    <property type="match status" value="1"/>
</dbReference>
<dbReference type="AlphaFoldDB" id="A0A939BCA1"/>
<dbReference type="Proteomes" id="UP000774750">
    <property type="component" value="Unassembled WGS sequence"/>
</dbReference>
<dbReference type="PANTHER" id="PTHR38015">
    <property type="entry name" value="BLR6086 PROTEIN"/>
    <property type="match status" value="1"/>
</dbReference>
<evidence type="ECO:0000313" key="4">
    <source>
        <dbReference type="EMBL" id="MBM6919899.1"/>
    </source>
</evidence>
<dbReference type="EMBL" id="JACJKY010000002">
    <property type="protein sequence ID" value="MBM6919899.1"/>
    <property type="molecule type" value="Genomic_DNA"/>
</dbReference>
<dbReference type="InterPro" id="IPR003421">
    <property type="entry name" value="Opine_DH"/>
</dbReference>
<feature type="domain" description="Glycerol-3-phosphate dehydrogenase NAD-dependent N-terminal" evidence="2">
    <location>
        <begin position="2"/>
        <end position="96"/>
    </location>
</feature>
<dbReference type="InterPro" id="IPR008927">
    <property type="entry name" value="6-PGluconate_DH-like_C_sf"/>
</dbReference>
<reference evidence="4" key="1">
    <citation type="submission" date="2020-08" db="EMBL/GenBank/DDBJ databases">
        <authorList>
            <person name="Cejkova D."/>
            <person name="Kubasova T."/>
            <person name="Jahodarova E."/>
            <person name="Rychlik I."/>
        </authorList>
    </citation>
    <scope>NUCLEOTIDE SEQUENCE</scope>
    <source>
        <strain evidence="4">An559</strain>
    </source>
</reference>
<dbReference type="InterPro" id="IPR013328">
    <property type="entry name" value="6PGD_dom2"/>
</dbReference>
<dbReference type="Pfam" id="PF02317">
    <property type="entry name" value="Octopine_DH"/>
    <property type="match status" value="1"/>
</dbReference>
<dbReference type="SUPFAM" id="SSF51735">
    <property type="entry name" value="NAD(P)-binding Rossmann-fold domains"/>
    <property type="match status" value="1"/>
</dbReference>